<reference evidence="2" key="1">
    <citation type="journal article" date="2018" name="DNA Res.">
        <title>Multiple hybrid de novo genome assembly of finger millet, an orphan allotetraploid crop.</title>
        <authorList>
            <person name="Hatakeyama M."/>
            <person name="Aluri S."/>
            <person name="Balachadran M.T."/>
            <person name="Sivarajan S.R."/>
            <person name="Patrignani A."/>
            <person name="Gruter S."/>
            <person name="Poveda L."/>
            <person name="Shimizu-Inatsugi R."/>
            <person name="Baeten J."/>
            <person name="Francoijs K.J."/>
            <person name="Nataraja K.N."/>
            <person name="Reddy Y.A.N."/>
            <person name="Phadnis S."/>
            <person name="Ravikumar R.L."/>
            <person name="Schlapbach R."/>
            <person name="Sreeman S.M."/>
            <person name="Shimizu K.K."/>
        </authorList>
    </citation>
    <scope>NUCLEOTIDE SEQUENCE</scope>
</reference>
<feature type="compositionally biased region" description="Basic and acidic residues" evidence="1">
    <location>
        <begin position="102"/>
        <end position="114"/>
    </location>
</feature>
<feature type="region of interest" description="Disordered" evidence="1">
    <location>
        <begin position="75"/>
        <end position="114"/>
    </location>
</feature>
<organism evidence="2 3">
    <name type="scientific">Eleusine coracana subsp. coracana</name>
    <dbReference type="NCBI Taxonomy" id="191504"/>
    <lineage>
        <taxon>Eukaryota</taxon>
        <taxon>Viridiplantae</taxon>
        <taxon>Streptophyta</taxon>
        <taxon>Embryophyta</taxon>
        <taxon>Tracheophyta</taxon>
        <taxon>Spermatophyta</taxon>
        <taxon>Magnoliopsida</taxon>
        <taxon>Liliopsida</taxon>
        <taxon>Poales</taxon>
        <taxon>Poaceae</taxon>
        <taxon>PACMAD clade</taxon>
        <taxon>Chloridoideae</taxon>
        <taxon>Cynodonteae</taxon>
        <taxon>Eleusininae</taxon>
        <taxon>Eleusine</taxon>
    </lineage>
</organism>
<comment type="caution">
    <text evidence="2">The sequence shown here is derived from an EMBL/GenBank/DDBJ whole genome shotgun (WGS) entry which is preliminary data.</text>
</comment>
<accession>A0AAV5FG72</accession>
<evidence type="ECO:0000313" key="2">
    <source>
        <dbReference type="EMBL" id="GJN34723.1"/>
    </source>
</evidence>
<name>A0AAV5FG72_ELECO</name>
<dbReference type="EMBL" id="BQKI01000085">
    <property type="protein sequence ID" value="GJN34723.1"/>
    <property type="molecule type" value="Genomic_DNA"/>
</dbReference>
<keyword evidence="3" id="KW-1185">Reference proteome</keyword>
<dbReference type="AlphaFoldDB" id="A0AAV5FG72"/>
<feature type="region of interest" description="Disordered" evidence="1">
    <location>
        <begin position="1"/>
        <end position="55"/>
    </location>
</feature>
<evidence type="ECO:0000313" key="3">
    <source>
        <dbReference type="Proteomes" id="UP001054889"/>
    </source>
</evidence>
<dbReference type="Proteomes" id="UP001054889">
    <property type="component" value="Unassembled WGS sequence"/>
</dbReference>
<proteinExistence type="predicted"/>
<evidence type="ECO:0000256" key="1">
    <source>
        <dbReference type="SAM" id="MobiDB-lite"/>
    </source>
</evidence>
<reference evidence="2" key="2">
    <citation type="submission" date="2021-12" db="EMBL/GenBank/DDBJ databases">
        <title>Resequencing data analysis of finger millet.</title>
        <authorList>
            <person name="Hatakeyama M."/>
            <person name="Aluri S."/>
            <person name="Balachadran M.T."/>
            <person name="Sivarajan S.R."/>
            <person name="Poveda L."/>
            <person name="Shimizu-Inatsugi R."/>
            <person name="Schlapbach R."/>
            <person name="Sreeman S.M."/>
            <person name="Shimizu K.K."/>
        </authorList>
    </citation>
    <scope>NUCLEOTIDE SEQUENCE</scope>
</reference>
<feature type="compositionally biased region" description="Basic residues" evidence="1">
    <location>
        <begin position="16"/>
        <end position="29"/>
    </location>
</feature>
<gene>
    <name evidence="2" type="primary">gb23414</name>
    <name evidence="2" type="ORF">PR202_gb23414</name>
</gene>
<sequence length="114" mass="13113">MGQVRRGDPRLEPPRRAHLARNFRHRRGGRQGLRPIGLLHARRQRRPQLPRGCPHLRPGTRLLLFIFLEASTAAAARSRWEERQGRDRVRVPGRRGAAGDAQEPRRRKEVASPS</sequence>
<feature type="compositionally biased region" description="Basic and acidic residues" evidence="1">
    <location>
        <begin position="1"/>
        <end position="15"/>
    </location>
</feature>
<feature type="compositionally biased region" description="Basic and acidic residues" evidence="1">
    <location>
        <begin position="78"/>
        <end position="90"/>
    </location>
</feature>
<protein>
    <submittedName>
        <fullName evidence="2">Uncharacterized protein</fullName>
    </submittedName>
</protein>